<proteinExistence type="predicted"/>
<evidence type="ECO:0000313" key="4">
    <source>
        <dbReference type="Proteomes" id="UP001257627"/>
    </source>
</evidence>
<dbReference type="Gene3D" id="1.50.10.20">
    <property type="match status" value="2"/>
</dbReference>
<gene>
    <name evidence="3" type="ORF">PU648_59035</name>
</gene>
<dbReference type="Pfam" id="PF00432">
    <property type="entry name" value="Prenyltrans"/>
    <property type="match status" value="1"/>
</dbReference>
<sequence length="535" mass="57345">MRPPAAKQLPPAWLSSYFPAALPAGRSRLLVRVLNRVGADGAVRDACRSRVLESALALALVERCGSGHHDARTRIVSYLERHQNSEDLIDTTVAAAALGRGTRQPARRQALEDIVSRVPDFTGSRKRALVQAIFTMLGVATEHADVAPHAVDVSALHPWAAVQTVAVNAILGRAVGRNRAGGEDVTRLASTQRPGRVWEGNLFIHLSVLHALVDVPGMESVVDAGLSTALRHQREDGGLPFVTDTDTWSTVVVGLALGSAGAPREVMHRIARHLVHVQHANGGWSYTDHAELSDTDCTTVAVEFLHQLDPVAYRDPIERALDALVAVRGADGGFPTYGAGTPSEACMTAAAINALSTQDRHRHLIQPALRFLADRQMPDGSFPPGWSSSRLHTLFRAYLATHHWQASLTVQDMSGRIAGLVQSTQNADGGFGQRDGASSDAISTAYALIILAGQRDPAPAAHATGYLLTQQRPDGSIISVPDMLGPRPFSYHVPVLTDAFTLLALGHLTPRIRPSRIAVPGRQHSIAQLAERTAP</sequence>
<dbReference type="SUPFAM" id="SSF48239">
    <property type="entry name" value="Terpenoid cyclases/Protein prenyltransferases"/>
    <property type="match status" value="2"/>
</dbReference>
<keyword evidence="1" id="KW-0677">Repeat</keyword>
<dbReference type="Proteomes" id="UP001257627">
    <property type="component" value="Unassembled WGS sequence"/>
</dbReference>
<dbReference type="EMBL" id="JARAKF010000006">
    <property type="protein sequence ID" value="MDU9001922.1"/>
    <property type="molecule type" value="Genomic_DNA"/>
</dbReference>
<feature type="domain" description="Prenyltransferase alpha-alpha toroid" evidence="2">
    <location>
        <begin position="313"/>
        <end position="446"/>
    </location>
</feature>
<reference evidence="3 4" key="1">
    <citation type="submission" date="2023-02" db="EMBL/GenBank/DDBJ databases">
        <authorList>
            <person name="Maleckis M."/>
        </authorList>
    </citation>
    <scope>NUCLEOTIDE SEQUENCE [LARGE SCALE GENOMIC DNA]</scope>
    <source>
        <strain evidence="3 4">P8-A2</strain>
    </source>
</reference>
<comment type="caution">
    <text evidence="3">The sequence shown here is derived from an EMBL/GenBank/DDBJ whole genome shotgun (WGS) entry which is preliminary data.</text>
</comment>
<organism evidence="3 4">
    <name type="scientific">Streptomyces mirabilis</name>
    <dbReference type="NCBI Taxonomy" id="68239"/>
    <lineage>
        <taxon>Bacteria</taxon>
        <taxon>Bacillati</taxon>
        <taxon>Actinomycetota</taxon>
        <taxon>Actinomycetes</taxon>
        <taxon>Kitasatosporales</taxon>
        <taxon>Streptomycetaceae</taxon>
        <taxon>Streptomyces</taxon>
    </lineage>
</organism>
<evidence type="ECO:0000259" key="2">
    <source>
        <dbReference type="Pfam" id="PF00432"/>
    </source>
</evidence>
<name>A0ABU3V6W9_9ACTN</name>
<accession>A0ABU3V6W9</accession>
<evidence type="ECO:0000313" key="3">
    <source>
        <dbReference type="EMBL" id="MDU9001922.1"/>
    </source>
</evidence>
<keyword evidence="4" id="KW-1185">Reference proteome</keyword>
<protein>
    <submittedName>
        <fullName evidence="3">Terpene cyclase/mutase family protein</fullName>
    </submittedName>
</protein>
<dbReference type="RefSeq" id="WP_266945489.1">
    <property type="nucleotide sequence ID" value="NZ_JAPEMK010000005.1"/>
</dbReference>
<dbReference type="InterPro" id="IPR008930">
    <property type="entry name" value="Terpenoid_cyclase/PrenylTrfase"/>
</dbReference>
<dbReference type="InterPro" id="IPR001330">
    <property type="entry name" value="Prenyltrans"/>
</dbReference>
<dbReference type="CDD" id="cd00688">
    <property type="entry name" value="ISOPREN_C2_like"/>
    <property type="match status" value="1"/>
</dbReference>
<evidence type="ECO:0000256" key="1">
    <source>
        <dbReference type="ARBA" id="ARBA00022737"/>
    </source>
</evidence>